<accession>A0ABY3ZRZ4</accession>
<organism evidence="1 2">
    <name type="scientific">Sulfitobacter dubius</name>
    <dbReference type="NCBI Taxonomy" id="218673"/>
    <lineage>
        <taxon>Bacteria</taxon>
        <taxon>Pseudomonadati</taxon>
        <taxon>Pseudomonadota</taxon>
        <taxon>Alphaproteobacteria</taxon>
        <taxon>Rhodobacterales</taxon>
        <taxon>Roseobacteraceae</taxon>
        <taxon>Sulfitobacter</taxon>
    </lineage>
</organism>
<proteinExistence type="predicted"/>
<sequence>MDPNEDDLHILNAASQMEPNVVRDAGSTPYVLVPSIPSAVLLAIDALPSSFPFVEIGGYPCFAWRDWLQCKEQLIFTLMTRMTLRSLRLGLRGPEPVDLNQAPFLSPWHPIRDPDFGGAILIGIQTGHPTLEGNLINTSRICGMCLEGKWARTATRWYQLGERARPADLKRLSQKNASCLSTLGLTLQEVQQDIATDRVSAGLSHV</sequence>
<dbReference type="EMBL" id="CP085147">
    <property type="protein sequence ID" value="UOA16899.1"/>
    <property type="molecule type" value="Genomic_DNA"/>
</dbReference>
<dbReference type="Proteomes" id="UP000831019">
    <property type="component" value="Plasmid pDSM109990_c"/>
</dbReference>
<gene>
    <name evidence="1" type="ORF">DSM109990_03786</name>
</gene>
<keyword evidence="2" id="KW-1185">Reference proteome</keyword>
<dbReference type="Pfam" id="PF20339">
    <property type="entry name" value="DUF6634"/>
    <property type="match status" value="1"/>
</dbReference>
<geneLocation type="plasmid" evidence="1 2">
    <name>pDSM109990_c</name>
</geneLocation>
<keyword evidence="1" id="KW-0614">Plasmid</keyword>
<reference evidence="2" key="1">
    <citation type="journal article" date="2022" name="Microorganisms">
        <title>Beyond the ABCs#Discovery of Three New Plasmid Types in Rhodobacterales (RepQ, RepY, RepW).</title>
        <authorList>
            <person name="Freese H.M."/>
            <person name="Ringel V."/>
            <person name="Overmann J."/>
            <person name="Petersen J."/>
        </authorList>
    </citation>
    <scope>NUCLEOTIDE SEQUENCE [LARGE SCALE GENOMIC DNA]</scope>
    <source>
        <strain evidence="2">DSM 109990</strain>
        <plasmid evidence="2">pDSM109990_c</plasmid>
    </source>
</reference>
<name>A0ABY3ZRZ4_9RHOB</name>
<dbReference type="RefSeq" id="WP_420882795.1">
    <property type="nucleotide sequence ID" value="NZ_CP085147.1"/>
</dbReference>
<evidence type="ECO:0000313" key="1">
    <source>
        <dbReference type="EMBL" id="UOA16899.1"/>
    </source>
</evidence>
<evidence type="ECO:0000313" key="2">
    <source>
        <dbReference type="Proteomes" id="UP000831019"/>
    </source>
</evidence>
<dbReference type="InterPro" id="IPR046574">
    <property type="entry name" value="DUF6634"/>
</dbReference>
<protein>
    <submittedName>
        <fullName evidence="1">Uncharacterized protein</fullName>
    </submittedName>
</protein>